<dbReference type="Proteomes" id="UP001209922">
    <property type="component" value="Unassembled WGS sequence"/>
</dbReference>
<dbReference type="EMBL" id="JAPCHY010000016">
    <property type="protein sequence ID" value="MCW4473961.1"/>
    <property type="molecule type" value="Genomic_DNA"/>
</dbReference>
<comment type="caution">
    <text evidence="2">The sequence shown here is derived from an EMBL/GenBank/DDBJ whole genome shotgun (WGS) entry which is preliminary data.</text>
</comment>
<dbReference type="RefSeq" id="WP_265128967.1">
    <property type="nucleotide sequence ID" value="NZ_JAPCHY010000016.1"/>
</dbReference>
<sequence length="314" mass="34315">MAARIAAALLAIALVLPVCAQGSEAGRPTAEIRTVIDHLPLVDDNGRSLQYAVVDYVDAALLSARGIGPEQLAWHARQLAWHAWLPDLPAGEEGVGSPYESVGVAAGQIQRLATLTNPDHSPLFPAILQLQDADDAAFQRRWSEAGYVPAEGPAPIMWHGQSMWHGRYREALLFRSPHLFLAPDTRVLSAMRAAPGGSGAASRDDIRGILDAIDRELEPQESLAQFFLHVRDPRLDSGRFRAEYDSADTLQRPGHSCPRNGRNWRLPRRARSTTLRDQGGLVDRPPAARLRAVRAGERQCRLVPLALSRTGLAP</sequence>
<gene>
    <name evidence="2" type="ORF">OK345_15785</name>
</gene>
<feature type="chain" id="PRO_5046704038" evidence="1">
    <location>
        <begin position="21"/>
        <end position="314"/>
    </location>
</feature>
<evidence type="ECO:0000256" key="1">
    <source>
        <dbReference type="SAM" id="SignalP"/>
    </source>
</evidence>
<feature type="signal peptide" evidence="1">
    <location>
        <begin position="1"/>
        <end position="20"/>
    </location>
</feature>
<keyword evidence="1" id="KW-0732">Signal</keyword>
<protein>
    <submittedName>
        <fullName evidence="2">Uncharacterized protein</fullName>
    </submittedName>
</protein>
<accession>A0ABT3JZR1</accession>
<proteinExistence type="predicted"/>
<keyword evidence="3" id="KW-1185">Reference proteome</keyword>
<evidence type="ECO:0000313" key="3">
    <source>
        <dbReference type="Proteomes" id="UP001209922"/>
    </source>
</evidence>
<evidence type="ECO:0000313" key="2">
    <source>
        <dbReference type="EMBL" id="MCW4473961.1"/>
    </source>
</evidence>
<organism evidence="2 3">
    <name type="scientific">Xanthomonas chitinilytica</name>
    <dbReference type="NCBI Taxonomy" id="2989819"/>
    <lineage>
        <taxon>Bacteria</taxon>
        <taxon>Pseudomonadati</taxon>
        <taxon>Pseudomonadota</taxon>
        <taxon>Gammaproteobacteria</taxon>
        <taxon>Lysobacterales</taxon>
        <taxon>Lysobacteraceae</taxon>
        <taxon>Xanthomonas</taxon>
    </lineage>
</organism>
<reference evidence="2 3" key="1">
    <citation type="submission" date="2022-10" db="EMBL/GenBank/DDBJ databases">
        <title>Xanthomonas sp. H13-6.</title>
        <authorList>
            <person name="Liu X."/>
            <person name="Deng Z."/>
            <person name="Jiang Y."/>
            <person name="Yu T."/>
            <person name="Ai J."/>
        </authorList>
    </citation>
    <scope>NUCLEOTIDE SEQUENCE [LARGE SCALE GENOMIC DNA]</scope>
    <source>
        <strain evidence="2 3">H13-6</strain>
    </source>
</reference>
<name>A0ABT3JZR1_9XANT</name>